<proteinExistence type="predicted"/>
<reference evidence="2 3" key="1">
    <citation type="journal article" date="2023" name="ISME J.">
        <title>Thermophilic Dehalococcoidia with unusual traits shed light on an unexpected past.</title>
        <authorList>
            <person name="Palmer M."/>
            <person name="Covington J.K."/>
            <person name="Zhou E.M."/>
            <person name="Thomas S.C."/>
            <person name="Habib N."/>
            <person name="Seymour C.O."/>
            <person name="Lai D."/>
            <person name="Johnston J."/>
            <person name="Hashimi A."/>
            <person name="Jiao J.Y."/>
            <person name="Muok A.R."/>
            <person name="Liu L."/>
            <person name="Xian W.D."/>
            <person name="Zhi X.Y."/>
            <person name="Li M.M."/>
            <person name="Silva L.P."/>
            <person name="Bowen B.P."/>
            <person name="Louie K."/>
            <person name="Briegel A."/>
            <person name="Pett-Ridge J."/>
            <person name="Weber P.K."/>
            <person name="Tocheva E.I."/>
            <person name="Woyke T."/>
            <person name="Northen T.R."/>
            <person name="Mayali X."/>
            <person name="Li W.J."/>
            <person name="Hedlund B.P."/>
        </authorList>
    </citation>
    <scope>NUCLEOTIDE SEQUENCE [LARGE SCALE GENOMIC DNA]</scope>
    <source>
        <strain evidence="2 3">YIM 72310</strain>
    </source>
</reference>
<evidence type="ECO:0000313" key="3">
    <source>
        <dbReference type="Proteomes" id="UP001212803"/>
    </source>
</evidence>
<protein>
    <submittedName>
        <fullName evidence="2">Serine hydrolase</fullName>
    </submittedName>
</protein>
<dbReference type="Proteomes" id="UP001212803">
    <property type="component" value="Chromosome"/>
</dbReference>
<dbReference type="SUPFAM" id="SSF56601">
    <property type="entry name" value="beta-lactamase/transpeptidase-like"/>
    <property type="match status" value="1"/>
</dbReference>
<keyword evidence="3" id="KW-1185">Reference proteome</keyword>
<dbReference type="RefSeq" id="WP_270057549.1">
    <property type="nucleotide sequence ID" value="NZ_CP115149.1"/>
</dbReference>
<evidence type="ECO:0000259" key="1">
    <source>
        <dbReference type="Pfam" id="PF00144"/>
    </source>
</evidence>
<dbReference type="EMBL" id="CP115149">
    <property type="protein sequence ID" value="WBL37035.1"/>
    <property type="molecule type" value="Genomic_DNA"/>
</dbReference>
<dbReference type="GO" id="GO:0016787">
    <property type="term" value="F:hydrolase activity"/>
    <property type="evidence" value="ECO:0007669"/>
    <property type="project" value="UniProtKB-KW"/>
</dbReference>
<gene>
    <name evidence="2" type="ORF">O0235_05575</name>
</gene>
<organism evidence="2 3">
    <name type="scientific">Tepidiforma flava</name>
    <dbReference type="NCBI Taxonomy" id="3004094"/>
    <lineage>
        <taxon>Bacteria</taxon>
        <taxon>Bacillati</taxon>
        <taxon>Chloroflexota</taxon>
        <taxon>Tepidiformia</taxon>
        <taxon>Tepidiformales</taxon>
        <taxon>Tepidiformaceae</taxon>
        <taxon>Tepidiforma</taxon>
    </lineage>
</organism>
<dbReference type="Pfam" id="PF00144">
    <property type="entry name" value="Beta-lactamase"/>
    <property type="match status" value="1"/>
</dbReference>
<dbReference type="Gene3D" id="3.40.710.10">
    <property type="entry name" value="DD-peptidase/beta-lactamase superfamily"/>
    <property type="match status" value="1"/>
</dbReference>
<dbReference type="InterPro" id="IPR012338">
    <property type="entry name" value="Beta-lactam/transpept-like"/>
</dbReference>
<feature type="domain" description="Beta-lactamase-related" evidence="1">
    <location>
        <begin position="17"/>
        <end position="330"/>
    </location>
</feature>
<accession>A0ABY7M9D6</accession>
<evidence type="ECO:0000313" key="2">
    <source>
        <dbReference type="EMBL" id="WBL37035.1"/>
    </source>
</evidence>
<dbReference type="PANTHER" id="PTHR46825:SF9">
    <property type="entry name" value="BETA-LACTAMASE-RELATED DOMAIN-CONTAINING PROTEIN"/>
    <property type="match status" value="1"/>
</dbReference>
<keyword evidence="2" id="KW-0378">Hydrolase</keyword>
<dbReference type="PANTHER" id="PTHR46825">
    <property type="entry name" value="D-ALANYL-D-ALANINE-CARBOXYPEPTIDASE/ENDOPEPTIDASE AMPH"/>
    <property type="match status" value="1"/>
</dbReference>
<name>A0ABY7M9D6_9CHLR</name>
<dbReference type="InterPro" id="IPR001466">
    <property type="entry name" value="Beta-lactam-related"/>
</dbReference>
<sequence length="455" mass="49125">MEVRALPGELLDAAEAECRRLQVPGAAIGVLFEGTAYAGGVGVTNVDHPLPVTAETLFQVGSTTKTFTAAAVMQLVEMGLVELDAPVRRYLPWFALASEADAERVTVRDLLTHHGGFAGDYFKDTGRGDDALERIVRKMARSPQLVPAGSHFSYCNSGFYVLGLIAAELSGRTYEQAVRERLLEPLGMGMSFFFPEECMVHRFAAGHVVTSEGPRPARPWATARSIAPGGGLVSTVLDQLRWAAFHLGELEAREVLSPGTVAFMRQPQRPAGSMCAEIGISWMLDDAGGGERLVKHGGATNGQLSAFELVPVRRFAVTVLTNADTGREARQTIADRCQEYFLGFGKPGLPPAAAGDPAEAAELAGRYEATLAVLEVAAAPGGGLTIRDRAPERMLAEREHRPLPAPPARLARVARDRWVVADGPRRGERVEFLRDDAGRAAWLRWDGRLARRSGH</sequence>
<dbReference type="InterPro" id="IPR050491">
    <property type="entry name" value="AmpC-like"/>
</dbReference>